<dbReference type="InterPro" id="IPR050121">
    <property type="entry name" value="Cytochrome_P450_monoxygenase"/>
</dbReference>
<dbReference type="GO" id="GO:0020037">
    <property type="term" value="F:heme binding"/>
    <property type="evidence" value="ECO:0007669"/>
    <property type="project" value="InterPro"/>
</dbReference>
<evidence type="ECO:0000256" key="8">
    <source>
        <dbReference type="SAM" id="Phobius"/>
    </source>
</evidence>
<dbReference type="InterPro" id="IPR036396">
    <property type="entry name" value="Cyt_P450_sf"/>
</dbReference>
<dbReference type="Gene3D" id="1.10.630.10">
    <property type="entry name" value="Cytochrome P450"/>
    <property type="match status" value="1"/>
</dbReference>
<feature type="binding site" description="axial binding residue" evidence="6">
    <location>
        <position position="442"/>
    </location>
    <ligand>
        <name>heme</name>
        <dbReference type="ChEBI" id="CHEBI:30413"/>
    </ligand>
    <ligandPart>
        <name>Fe</name>
        <dbReference type="ChEBI" id="CHEBI:18248"/>
    </ligandPart>
</feature>
<dbReference type="PANTHER" id="PTHR24305">
    <property type="entry name" value="CYTOCHROME P450"/>
    <property type="match status" value="1"/>
</dbReference>
<keyword evidence="8" id="KW-0472">Membrane</keyword>
<dbReference type="InterPro" id="IPR002401">
    <property type="entry name" value="Cyt_P450_E_grp-I"/>
</dbReference>
<keyword evidence="4 6" id="KW-0479">Metal-binding</keyword>
<accession>A0A7U2EXL9</accession>
<gene>
    <name evidence="9" type="ORF">JI435_025910</name>
</gene>
<keyword evidence="3 6" id="KW-0349">Heme</keyword>
<dbReference type="Proteomes" id="UP000663193">
    <property type="component" value="Chromosome 5"/>
</dbReference>
<dbReference type="GO" id="GO:0004497">
    <property type="term" value="F:monooxygenase activity"/>
    <property type="evidence" value="ECO:0007669"/>
    <property type="project" value="UniProtKB-KW"/>
</dbReference>
<evidence type="ECO:0000256" key="7">
    <source>
        <dbReference type="RuleBase" id="RU000461"/>
    </source>
</evidence>
<dbReference type="VEuPathDB" id="FungiDB:JI435_025910"/>
<organism evidence="9 10">
    <name type="scientific">Phaeosphaeria nodorum (strain SN15 / ATCC MYA-4574 / FGSC 10173)</name>
    <name type="common">Glume blotch fungus</name>
    <name type="synonym">Parastagonospora nodorum</name>
    <dbReference type="NCBI Taxonomy" id="321614"/>
    <lineage>
        <taxon>Eukaryota</taxon>
        <taxon>Fungi</taxon>
        <taxon>Dikarya</taxon>
        <taxon>Ascomycota</taxon>
        <taxon>Pezizomycotina</taxon>
        <taxon>Dothideomycetes</taxon>
        <taxon>Pleosporomycetidae</taxon>
        <taxon>Pleosporales</taxon>
        <taxon>Pleosporineae</taxon>
        <taxon>Phaeosphaeriaceae</taxon>
        <taxon>Parastagonospora</taxon>
    </lineage>
</organism>
<evidence type="ECO:0000256" key="3">
    <source>
        <dbReference type="ARBA" id="ARBA00022617"/>
    </source>
</evidence>
<keyword evidence="10" id="KW-1185">Reference proteome</keyword>
<dbReference type="PROSITE" id="PS00086">
    <property type="entry name" value="CYTOCHROME_P450"/>
    <property type="match status" value="1"/>
</dbReference>
<evidence type="ECO:0000256" key="6">
    <source>
        <dbReference type="PIRSR" id="PIRSR602401-1"/>
    </source>
</evidence>
<name>A0A7U2EXL9_PHANO</name>
<proteinExistence type="inferred from homology"/>
<keyword evidence="7" id="KW-0503">Monooxygenase</keyword>
<evidence type="ECO:0000313" key="10">
    <source>
        <dbReference type="Proteomes" id="UP000663193"/>
    </source>
</evidence>
<dbReference type="CDD" id="cd11058">
    <property type="entry name" value="CYP60B-like"/>
    <property type="match status" value="1"/>
</dbReference>
<dbReference type="InterPro" id="IPR017972">
    <property type="entry name" value="Cyt_P450_CS"/>
</dbReference>
<dbReference type="SUPFAM" id="SSF48264">
    <property type="entry name" value="Cytochrome P450"/>
    <property type="match status" value="1"/>
</dbReference>
<evidence type="ECO:0000256" key="2">
    <source>
        <dbReference type="ARBA" id="ARBA00010617"/>
    </source>
</evidence>
<evidence type="ECO:0000256" key="5">
    <source>
        <dbReference type="ARBA" id="ARBA00023004"/>
    </source>
</evidence>
<protein>
    <submittedName>
        <fullName evidence="9">Uncharacterized protein</fullName>
    </submittedName>
</protein>
<evidence type="ECO:0000313" key="9">
    <source>
        <dbReference type="EMBL" id="QRC94847.1"/>
    </source>
</evidence>
<keyword evidence="7" id="KW-0560">Oxidoreductase</keyword>
<dbReference type="GO" id="GO:0016705">
    <property type="term" value="F:oxidoreductase activity, acting on paired donors, with incorporation or reduction of molecular oxygen"/>
    <property type="evidence" value="ECO:0007669"/>
    <property type="project" value="InterPro"/>
</dbReference>
<dbReference type="PRINTS" id="PR00463">
    <property type="entry name" value="EP450I"/>
</dbReference>
<evidence type="ECO:0000256" key="1">
    <source>
        <dbReference type="ARBA" id="ARBA00001971"/>
    </source>
</evidence>
<dbReference type="PANTHER" id="PTHR24305:SF210">
    <property type="entry name" value="CYTOCHROME P450 MONOOXYGENASE ASQL-RELATED"/>
    <property type="match status" value="1"/>
</dbReference>
<dbReference type="Pfam" id="PF00067">
    <property type="entry name" value="p450"/>
    <property type="match status" value="1"/>
</dbReference>
<comment type="similarity">
    <text evidence="2 7">Belongs to the cytochrome P450 family.</text>
</comment>
<keyword evidence="5 6" id="KW-0408">Iron</keyword>
<dbReference type="GO" id="GO:0005506">
    <property type="term" value="F:iron ion binding"/>
    <property type="evidence" value="ECO:0007669"/>
    <property type="project" value="InterPro"/>
</dbReference>
<dbReference type="AlphaFoldDB" id="A0A7U2EXL9"/>
<feature type="transmembrane region" description="Helical" evidence="8">
    <location>
        <begin position="12"/>
        <end position="33"/>
    </location>
</feature>
<dbReference type="InterPro" id="IPR001128">
    <property type="entry name" value="Cyt_P450"/>
</dbReference>
<keyword evidence="8" id="KW-1133">Transmembrane helix</keyword>
<sequence>MGFATNMEVSALILKALLVIGLCAITKVFYNIFVHPLRSYPGPWLARATIIESQRHNLNGYSHLWLQSLHEKYGPVVRFAPSMLSYIDPTSWKDIYGHKATAFQKAPEFYGKDIFGDPAGIIRADDISHARQRRLVSHAFSDKSLRDQDKLLKGYAAILVDQLAKIAGAPDNETNMLSWYNFIAFDVMADLTFGEDLGQLRNSTYNDWVGSTFYVAKFLALNGIINAWGLAGVLNLIMPASLKAKRDHHKEFVVEKVDRRLAQNTTRPDIWTYVMKKSKDGGETLSTTEMHNNGSTFMGAGTETVATELSGLTYMLLKNPDKMHRLKSEIRGAFKHLDDMTTTKLSQLEYLQACIDEGLRLYPPLPTGTQRVKPVGGAMVCGRWVPSGTLVQTNFYSLQRSPRNFKNPDTFAPERFLPEGAEEYASDRKDGLNPFSFGPKNCVGKNLAYHEMRLVLASVLLHFDLELSPEKGNWMDDQQSFILWAKTPLMVKLKLAT</sequence>
<comment type="cofactor">
    <cofactor evidence="1 6">
        <name>heme</name>
        <dbReference type="ChEBI" id="CHEBI:30413"/>
    </cofactor>
</comment>
<dbReference type="PRINTS" id="PR00385">
    <property type="entry name" value="P450"/>
</dbReference>
<dbReference type="EMBL" id="CP069027">
    <property type="protein sequence ID" value="QRC94847.1"/>
    <property type="molecule type" value="Genomic_DNA"/>
</dbReference>
<keyword evidence="8" id="KW-0812">Transmembrane</keyword>
<reference evidence="10" key="1">
    <citation type="journal article" date="2021" name="BMC Genomics">
        <title>Chromosome-level genome assembly and manually-curated proteome of model necrotroph Parastagonospora nodorum Sn15 reveals a genome-wide trove of candidate effector homologs, and redundancy of virulence-related functions within an accessory chromosome.</title>
        <authorList>
            <person name="Bertazzoni S."/>
            <person name="Jones D.A.B."/>
            <person name="Phan H.T."/>
            <person name="Tan K.-C."/>
            <person name="Hane J.K."/>
        </authorList>
    </citation>
    <scope>NUCLEOTIDE SEQUENCE [LARGE SCALE GENOMIC DNA]</scope>
    <source>
        <strain evidence="10">SN15 / ATCC MYA-4574 / FGSC 10173)</strain>
    </source>
</reference>
<evidence type="ECO:0000256" key="4">
    <source>
        <dbReference type="ARBA" id="ARBA00022723"/>
    </source>
</evidence>
<dbReference type="OrthoDB" id="1470350at2759"/>
<dbReference type="FunFam" id="1.10.630.10:FF:000179">
    <property type="entry name" value="Cytochrome P450"/>
    <property type="match status" value="1"/>
</dbReference>